<reference evidence="15 16" key="1">
    <citation type="journal article" date="2023" name="Microbiol. Spectr.">
        <title>Synergy between Genome Mining, Metabolomics, and Bioinformatics Uncovers Antibacterial Chlorinated Carbazole Alkaloids and Their Biosynthetic Gene Cluster from Streptomyces tubbatahanensis sp. nov., a Novel Actinomycete Isolated from Sulu Sea, Philippines.</title>
        <authorList>
            <person name="Tenebro C.P."/>
            <person name="Trono D.J.V.L."/>
            <person name="Balida L.A.P."/>
            <person name="Bayog L.K.A."/>
            <person name="Bruna J.R."/>
            <person name="Sabido E.M."/>
            <person name="Caspe D.P.C."/>
            <person name="de Los Santos E.L.C."/>
            <person name="Saludes J.P."/>
            <person name="Dalisay D.S."/>
        </authorList>
    </citation>
    <scope>NUCLEOTIDE SEQUENCE [LARGE SCALE GENOMIC DNA]</scope>
    <source>
        <strain evidence="15 16">DSD3025</strain>
    </source>
</reference>
<evidence type="ECO:0000256" key="12">
    <source>
        <dbReference type="ARBA" id="ARBA00041377"/>
    </source>
</evidence>
<dbReference type="RefSeq" id="WP_242756119.1">
    <property type="nucleotide sequence ID" value="NZ_CP093846.1"/>
</dbReference>
<dbReference type="EC" id="2.7.1.217" evidence="10"/>
<evidence type="ECO:0000256" key="10">
    <source>
        <dbReference type="ARBA" id="ARBA00039095"/>
    </source>
</evidence>
<evidence type="ECO:0000256" key="6">
    <source>
        <dbReference type="ARBA" id="ARBA00023277"/>
    </source>
</evidence>
<accession>A0ABY3Y0A0</accession>
<protein>
    <recommendedName>
        <fullName evidence="11">3-oxo-tetronate kinase</fullName>
        <ecNumber evidence="10">2.7.1.217</ecNumber>
    </recommendedName>
    <alternativeName>
        <fullName evidence="12">3-dehydrotetronate 4-kinase</fullName>
    </alternativeName>
</protein>
<evidence type="ECO:0000256" key="5">
    <source>
        <dbReference type="ARBA" id="ARBA00022840"/>
    </source>
</evidence>
<dbReference type="InterPro" id="IPR031475">
    <property type="entry name" value="NBD_C"/>
</dbReference>
<evidence type="ECO:0000256" key="1">
    <source>
        <dbReference type="ARBA" id="ARBA00005715"/>
    </source>
</evidence>
<keyword evidence="16" id="KW-1185">Reference proteome</keyword>
<dbReference type="Pfam" id="PF17042">
    <property type="entry name" value="NBD_C"/>
    <property type="match status" value="1"/>
</dbReference>
<proteinExistence type="inferred from homology"/>
<dbReference type="EMBL" id="CP093846">
    <property type="protein sequence ID" value="UNT00072.1"/>
    <property type="molecule type" value="Genomic_DNA"/>
</dbReference>
<dbReference type="InterPro" id="IPR010737">
    <property type="entry name" value="4-carb_acid_sugar_kinase_N"/>
</dbReference>
<dbReference type="InterPro" id="IPR050007">
    <property type="entry name" value="OtnK"/>
</dbReference>
<evidence type="ECO:0000256" key="7">
    <source>
        <dbReference type="ARBA" id="ARBA00035898"/>
    </source>
</evidence>
<evidence type="ECO:0000313" key="16">
    <source>
        <dbReference type="Proteomes" id="UP001202244"/>
    </source>
</evidence>
<evidence type="ECO:0000259" key="13">
    <source>
        <dbReference type="Pfam" id="PF07005"/>
    </source>
</evidence>
<evidence type="ECO:0000256" key="2">
    <source>
        <dbReference type="ARBA" id="ARBA00022679"/>
    </source>
</evidence>
<keyword evidence="2" id="KW-0808">Transferase</keyword>
<feature type="domain" description="Four-carbon acid sugar kinase N-terminal" evidence="13">
    <location>
        <begin position="7"/>
        <end position="232"/>
    </location>
</feature>
<keyword evidence="5" id="KW-0067">ATP-binding</keyword>
<dbReference type="Gene3D" id="3.40.980.20">
    <property type="entry name" value="Four-carbon acid sugar kinase, nucleotide binding domain"/>
    <property type="match status" value="1"/>
</dbReference>
<comment type="catalytic activity">
    <reaction evidence="7">
        <text>3-dehydro-L-erythronate + ATP = 3-dehydro-4-O-phospho-L-erythronate + ADP + H(+)</text>
        <dbReference type="Rhea" id="RHEA:52552"/>
        <dbReference type="ChEBI" id="CHEBI:15378"/>
        <dbReference type="ChEBI" id="CHEBI:30616"/>
        <dbReference type="ChEBI" id="CHEBI:136592"/>
        <dbReference type="ChEBI" id="CHEBI:136670"/>
        <dbReference type="ChEBI" id="CHEBI:456216"/>
        <dbReference type="EC" id="2.7.1.217"/>
    </reaction>
</comment>
<dbReference type="NCBIfam" id="NF043035">
    <property type="entry name" value="OxoTetrKin"/>
    <property type="match status" value="1"/>
</dbReference>
<dbReference type="SUPFAM" id="SSF142764">
    <property type="entry name" value="YgbK-like"/>
    <property type="match status" value="1"/>
</dbReference>
<gene>
    <name evidence="15" type="ORF">MMF93_29150</name>
</gene>
<evidence type="ECO:0000313" key="15">
    <source>
        <dbReference type="EMBL" id="UNT00072.1"/>
    </source>
</evidence>
<keyword evidence="4 15" id="KW-0418">Kinase</keyword>
<feature type="domain" description="Four-carbon acid sugar kinase nucleotide binding" evidence="14">
    <location>
        <begin position="250"/>
        <end position="411"/>
    </location>
</feature>
<dbReference type="Proteomes" id="UP001202244">
    <property type="component" value="Chromosome"/>
</dbReference>
<dbReference type="GO" id="GO:0016301">
    <property type="term" value="F:kinase activity"/>
    <property type="evidence" value="ECO:0007669"/>
    <property type="project" value="UniProtKB-KW"/>
</dbReference>
<keyword evidence="6" id="KW-0119">Carbohydrate metabolism</keyword>
<evidence type="ECO:0000256" key="8">
    <source>
        <dbReference type="ARBA" id="ARBA00036346"/>
    </source>
</evidence>
<comment type="similarity">
    <text evidence="1">Belongs to the four-carbon acid sugar kinase family.</text>
</comment>
<sequence>MSPGPELGCIADDFTGATDLAGNLAQAGRRAVVTVGVPASPVPDADAVVVALKSRTAPRQRAVGESLRAHRALAAMGCGRIWFKYCSTFDSTSEGNIGPVTDALLEATGAAWTIACPAFPAGGRTVYQGHLFVHGRPLDETGMRHHPLTPMTDSDLVRVLRPQTAYGVGLLPHQVLRAGHRAVLAHVARLTADGRVRTVVTDAVDEKDLAVVERATRHLPLVTGGSGLALSLPGGVPGARAVEAAPGPAAILAGSVSEATLAQTAHARRTLPARKLSAPDVLRSPADAAAAAVAWAAPHLAAGRTVVLHSADDREDVRRARERHGGAHGAAEQAVEETFAACARGLAERGVRRFVVAGGETSGAVVTALGVRTLRIGPAIAPGVPWTCASWRGRTVNLALKSGNFGDPDLFTAAQRYLDHPATTAPIRR</sequence>
<evidence type="ECO:0000256" key="9">
    <source>
        <dbReference type="ARBA" id="ARBA00037335"/>
    </source>
</evidence>
<dbReference type="InterPro" id="IPR037051">
    <property type="entry name" value="4-carb_acid_sugar_kinase_N_sf"/>
</dbReference>
<dbReference type="Pfam" id="PF07005">
    <property type="entry name" value="SBD_N"/>
    <property type="match status" value="1"/>
</dbReference>
<dbReference type="Gene3D" id="3.40.50.10840">
    <property type="entry name" value="Putative sugar-binding, N-terminal domain"/>
    <property type="match status" value="1"/>
</dbReference>
<name>A0ABY3Y0A0_9ACTN</name>
<evidence type="ECO:0000259" key="14">
    <source>
        <dbReference type="Pfam" id="PF17042"/>
    </source>
</evidence>
<evidence type="ECO:0000256" key="11">
    <source>
        <dbReference type="ARBA" id="ARBA00039461"/>
    </source>
</evidence>
<dbReference type="InterPro" id="IPR042213">
    <property type="entry name" value="NBD_C_sf"/>
</dbReference>
<comment type="catalytic activity">
    <reaction evidence="8">
        <text>3-dehydro-D-erythronate + ATP = 3-dehydro-4-O-phospho-D-erythronate + ADP + H(+)</text>
        <dbReference type="Rhea" id="RHEA:52556"/>
        <dbReference type="ChEBI" id="CHEBI:15378"/>
        <dbReference type="ChEBI" id="CHEBI:30616"/>
        <dbReference type="ChEBI" id="CHEBI:57958"/>
        <dbReference type="ChEBI" id="CHEBI:136593"/>
        <dbReference type="ChEBI" id="CHEBI:456216"/>
        <dbReference type="EC" id="2.7.1.217"/>
    </reaction>
</comment>
<evidence type="ECO:0000256" key="3">
    <source>
        <dbReference type="ARBA" id="ARBA00022741"/>
    </source>
</evidence>
<organism evidence="15 16">
    <name type="scientific">Streptomyces tubbatahanensis</name>
    <dbReference type="NCBI Taxonomy" id="2923272"/>
    <lineage>
        <taxon>Bacteria</taxon>
        <taxon>Bacillati</taxon>
        <taxon>Actinomycetota</taxon>
        <taxon>Actinomycetes</taxon>
        <taxon>Kitasatosporales</taxon>
        <taxon>Streptomycetaceae</taxon>
        <taxon>Streptomyces</taxon>
    </lineage>
</organism>
<comment type="function">
    <text evidence="9">Catalyzes the ATP-dependent phosphorylation of 3-oxo-tetronate to 3-oxo-tetronate 4-phosphate.</text>
</comment>
<keyword evidence="3" id="KW-0547">Nucleotide-binding</keyword>
<evidence type="ECO:0000256" key="4">
    <source>
        <dbReference type="ARBA" id="ARBA00022777"/>
    </source>
</evidence>